<organism evidence="1 2">
    <name type="scientific">Deinococcus peraridilitoris (strain DSM 19664 / LMG 22246 / CIP 109416 / KR-200)</name>
    <dbReference type="NCBI Taxonomy" id="937777"/>
    <lineage>
        <taxon>Bacteria</taxon>
        <taxon>Thermotogati</taxon>
        <taxon>Deinococcota</taxon>
        <taxon>Deinococci</taxon>
        <taxon>Deinococcales</taxon>
        <taxon>Deinococcaceae</taxon>
        <taxon>Deinococcus</taxon>
    </lineage>
</organism>
<accession>L0A4T4</accession>
<keyword evidence="2" id="KW-1185">Reference proteome</keyword>
<dbReference type="Proteomes" id="UP000010467">
    <property type="component" value="Chromosome"/>
</dbReference>
<protein>
    <submittedName>
        <fullName evidence="1">Uncharacterized protein</fullName>
    </submittedName>
</protein>
<dbReference type="HOGENOM" id="CLU_2698522_0_0_0"/>
<dbReference type="AlphaFoldDB" id="L0A4T4"/>
<dbReference type="PATRIC" id="fig|937777.3.peg.2724"/>
<dbReference type="EMBL" id="CP003382">
    <property type="protein sequence ID" value="AFZ68177.1"/>
    <property type="molecule type" value="Genomic_DNA"/>
</dbReference>
<proteinExistence type="predicted"/>
<sequence>MILCEAGNFEHGVPGHVVESSLGWLKTGDSVGFQVAQNGTTWVQHHGHDYQFALHGLSDVVEEKQVFLLAIVN</sequence>
<dbReference type="KEGG" id="dpd:Deipe_2712"/>
<name>L0A4T4_DEIPD</name>
<gene>
    <name evidence="1" type="ordered locus">Deipe_2712</name>
</gene>
<reference evidence="2" key="1">
    <citation type="submission" date="2012-03" db="EMBL/GenBank/DDBJ databases">
        <title>Complete sequence of chromosome of Deinococcus peraridilitoris DSM 19664.</title>
        <authorList>
            <person name="Lucas S."/>
            <person name="Copeland A."/>
            <person name="Lapidus A."/>
            <person name="Glavina del Rio T."/>
            <person name="Dalin E."/>
            <person name="Tice H."/>
            <person name="Bruce D."/>
            <person name="Goodwin L."/>
            <person name="Pitluck S."/>
            <person name="Peters L."/>
            <person name="Mikhailova N."/>
            <person name="Lu M."/>
            <person name="Kyrpides N."/>
            <person name="Mavromatis K."/>
            <person name="Ivanova N."/>
            <person name="Brettin T."/>
            <person name="Detter J.C."/>
            <person name="Han C."/>
            <person name="Larimer F."/>
            <person name="Land M."/>
            <person name="Hauser L."/>
            <person name="Markowitz V."/>
            <person name="Cheng J.-F."/>
            <person name="Hugenholtz P."/>
            <person name="Woyke T."/>
            <person name="Wu D."/>
            <person name="Pukall R."/>
            <person name="Steenblock K."/>
            <person name="Brambilla E."/>
            <person name="Klenk H.-P."/>
            <person name="Eisen J.A."/>
        </authorList>
    </citation>
    <scope>NUCLEOTIDE SEQUENCE [LARGE SCALE GENOMIC DNA]</scope>
    <source>
        <strain evidence="2">DSM 19664 / LMG 22246 / CIP 109416 / KR-200</strain>
    </source>
</reference>
<evidence type="ECO:0000313" key="2">
    <source>
        <dbReference type="Proteomes" id="UP000010467"/>
    </source>
</evidence>
<evidence type="ECO:0000313" key="1">
    <source>
        <dbReference type="EMBL" id="AFZ68177.1"/>
    </source>
</evidence>